<keyword evidence="3" id="KW-0175">Coiled coil</keyword>
<evidence type="ECO:0000256" key="3">
    <source>
        <dbReference type="SAM" id="Coils"/>
    </source>
</evidence>
<keyword evidence="2" id="KW-0732">Signal</keyword>
<dbReference type="AlphaFoldDB" id="A0A849NZP3"/>
<comment type="caution">
    <text evidence="4">The sequence shown here is derived from an EMBL/GenBank/DDBJ whole genome shotgun (WGS) entry which is preliminary data.</text>
</comment>
<gene>
    <name evidence="4" type="ORF">HKX39_02240</name>
</gene>
<dbReference type="NCBIfam" id="TIGR01845">
    <property type="entry name" value="outer_NodT"/>
    <property type="match status" value="1"/>
</dbReference>
<evidence type="ECO:0000313" key="5">
    <source>
        <dbReference type="Proteomes" id="UP000537862"/>
    </source>
</evidence>
<organism evidence="4 5">
    <name type="scientific">Pelistega suis</name>
    <dbReference type="NCBI Taxonomy" id="1631957"/>
    <lineage>
        <taxon>Bacteria</taxon>
        <taxon>Pseudomonadati</taxon>
        <taxon>Pseudomonadota</taxon>
        <taxon>Betaproteobacteria</taxon>
        <taxon>Burkholderiales</taxon>
        <taxon>Alcaligenaceae</taxon>
        <taxon>Pelistega</taxon>
    </lineage>
</organism>
<evidence type="ECO:0000313" key="4">
    <source>
        <dbReference type="EMBL" id="NOL50999.1"/>
    </source>
</evidence>
<proteinExistence type="inferred from homology"/>
<comment type="similarity">
    <text evidence="1 2">Belongs to the outer membrane factor (OMF) (TC 1.B.17) family.</text>
</comment>
<dbReference type="InterPro" id="IPR010131">
    <property type="entry name" value="MdtP/NodT-like"/>
</dbReference>
<feature type="chain" id="PRO_5033102093" evidence="2">
    <location>
        <begin position="19"/>
        <end position="464"/>
    </location>
</feature>
<feature type="signal peptide" evidence="2">
    <location>
        <begin position="1"/>
        <end position="18"/>
    </location>
</feature>
<dbReference type="InterPro" id="IPR003423">
    <property type="entry name" value="OMP_efflux"/>
</dbReference>
<keyword evidence="2" id="KW-1134">Transmembrane beta strand</keyword>
<reference evidence="4 5" key="1">
    <citation type="submission" date="2020-05" db="EMBL/GenBank/DDBJ databases">
        <authorList>
            <person name="Niu N."/>
        </authorList>
    </citation>
    <scope>NUCLEOTIDE SEQUENCE [LARGE SCALE GENOMIC DNA]</scope>
    <source>
        <strain evidence="4 5">3340-03</strain>
    </source>
</reference>
<dbReference type="PROSITE" id="PS51257">
    <property type="entry name" value="PROKAR_LIPOPROTEIN"/>
    <property type="match status" value="1"/>
</dbReference>
<dbReference type="RefSeq" id="WP_171679674.1">
    <property type="nucleotide sequence ID" value="NZ_JABGBN010000001.1"/>
</dbReference>
<evidence type="ECO:0000256" key="2">
    <source>
        <dbReference type="RuleBase" id="RU362097"/>
    </source>
</evidence>
<feature type="coiled-coil region" evidence="3">
    <location>
        <begin position="390"/>
        <end position="453"/>
    </location>
</feature>
<name>A0A849NZP3_9BURK</name>
<keyword evidence="2" id="KW-0449">Lipoprotein</keyword>
<accession>A0A849NZP3</accession>
<keyword evidence="2" id="KW-0472">Membrane</keyword>
<dbReference type="Proteomes" id="UP000537862">
    <property type="component" value="Unassembled WGS sequence"/>
</dbReference>
<keyword evidence="5" id="KW-1185">Reference proteome</keyword>
<dbReference type="Gene3D" id="1.20.1600.10">
    <property type="entry name" value="Outer membrane efflux proteins (OEP)"/>
    <property type="match status" value="1"/>
</dbReference>
<sequence length="464" mass="50988">MKKFLFSILMTSILTACANTTIPVESSVNLPIQFEKNKNAMGSEDIRQWWSFWQDSQLTQLIEEALRYNKDIALAQTHLAEARSTAQLATADKGPTIGVGANIGAARTRANDLPLIGDSYNTFSAGGVGVSASWEPDFFGKKQSDADAAMYAALSKEEQLYATQLAIVAQLAQSYFQFNTLWQYHAILSQNLTVLNKLHRYLQGRFNAGHVTRYEVEQIQSNILSLQAQQSDLITQADSLARQIAVLSGKNPQNLASILHPNLKVLQYAPPAPTGQLPGTVMERRPDIRAYALGIKARSAQLASAKADLLPRFDIQFLGQGGRLSLSSDLSSVSGLASIVSAGVQLPIFTNGRIQANIDAANARLKASIIEYDQALLKALAEVESHYQLNDGLAQKVRLLEKTISQQQQQAQNADKLFKHGHKTLDEVLKAQLDSLTTQRELTQARLQRHENMISLYKALGGGW</sequence>
<dbReference type="GO" id="GO:0015562">
    <property type="term" value="F:efflux transmembrane transporter activity"/>
    <property type="evidence" value="ECO:0007669"/>
    <property type="project" value="InterPro"/>
</dbReference>
<dbReference type="GO" id="GO:0005886">
    <property type="term" value="C:plasma membrane"/>
    <property type="evidence" value="ECO:0007669"/>
    <property type="project" value="UniProtKB-SubCell"/>
</dbReference>
<dbReference type="PANTHER" id="PTHR30203">
    <property type="entry name" value="OUTER MEMBRANE CATION EFFLUX PROTEIN"/>
    <property type="match status" value="1"/>
</dbReference>
<keyword evidence="2" id="KW-0564">Palmitate</keyword>
<dbReference type="Pfam" id="PF02321">
    <property type="entry name" value="OEP"/>
    <property type="match status" value="2"/>
</dbReference>
<dbReference type="SUPFAM" id="SSF56954">
    <property type="entry name" value="Outer membrane efflux proteins (OEP)"/>
    <property type="match status" value="1"/>
</dbReference>
<comment type="subcellular location">
    <subcellularLocation>
        <location evidence="2">Cell membrane</location>
        <topology evidence="2">Lipid-anchor</topology>
    </subcellularLocation>
</comment>
<dbReference type="EMBL" id="JABGBN010000001">
    <property type="protein sequence ID" value="NOL50999.1"/>
    <property type="molecule type" value="Genomic_DNA"/>
</dbReference>
<dbReference type="Gene3D" id="2.20.200.10">
    <property type="entry name" value="Outer membrane efflux proteins (OEP)"/>
    <property type="match status" value="1"/>
</dbReference>
<keyword evidence="2" id="KW-0812">Transmembrane</keyword>
<evidence type="ECO:0000256" key="1">
    <source>
        <dbReference type="ARBA" id="ARBA00007613"/>
    </source>
</evidence>
<protein>
    <submittedName>
        <fullName evidence="4">TolC family protein</fullName>
    </submittedName>
</protein>